<organism evidence="1 2">
    <name type="scientific">Anisodus acutangulus</name>
    <dbReference type="NCBI Taxonomy" id="402998"/>
    <lineage>
        <taxon>Eukaryota</taxon>
        <taxon>Viridiplantae</taxon>
        <taxon>Streptophyta</taxon>
        <taxon>Embryophyta</taxon>
        <taxon>Tracheophyta</taxon>
        <taxon>Spermatophyta</taxon>
        <taxon>Magnoliopsida</taxon>
        <taxon>eudicotyledons</taxon>
        <taxon>Gunneridae</taxon>
        <taxon>Pentapetalae</taxon>
        <taxon>asterids</taxon>
        <taxon>lamiids</taxon>
        <taxon>Solanales</taxon>
        <taxon>Solanaceae</taxon>
        <taxon>Solanoideae</taxon>
        <taxon>Hyoscyameae</taxon>
        <taxon>Anisodus</taxon>
    </lineage>
</organism>
<protein>
    <submittedName>
        <fullName evidence="1">Uncharacterized protein</fullName>
    </submittedName>
</protein>
<sequence>MAKEHSRLCCLIDHYLRPYTVYTESKRRVKEFESDDSFQDMAGNSVGGGQIITESHAANHHCLTNVFEVLILMIRLSNQIHLDYSIVILWLDLIHTRRKALLELHEWLREHLPGDRFDHDMYSEKCMDFVSSFLQLYMQEDDILFEMLLQMFCLPFYSEKFTNEVALSDDELRQFSLISHLFHPIHFFHLFLAVIH</sequence>
<dbReference type="InterPro" id="IPR024875">
    <property type="entry name" value="Protein_Lines"/>
</dbReference>
<evidence type="ECO:0000313" key="1">
    <source>
        <dbReference type="EMBL" id="KAJ8567222.1"/>
    </source>
</evidence>
<dbReference type="PANTHER" id="PTHR16057">
    <property type="entry name" value="WINS1, 2 PROTEIN"/>
    <property type="match status" value="1"/>
</dbReference>
<evidence type="ECO:0000313" key="2">
    <source>
        <dbReference type="Proteomes" id="UP001152561"/>
    </source>
</evidence>
<proteinExistence type="predicted"/>
<keyword evidence="2" id="KW-1185">Reference proteome</keyword>
<dbReference type="PANTHER" id="PTHR16057:SF1">
    <property type="entry name" value="PROTEIN LINES HOMOLOG 1"/>
    <property type="match status" value="1"/>
</dbReference>
<gene>
    <name evidence="1" type="ORF">K7X08_019430</name>
</gene>
<accession>A0A9Q1RPH3</accession>
<dbReference type="OrthoDB" id="8251209at2759"/>
<dbReference type="Proteomes" id="UP001152561">
    <property type="component" value="Unassembled WGS sequence"/>
</dbReference>
<name>A0A9Q1RPH3_9SOLA</name>
<dbReference type="AlphaFoldDB" id="A0A9Q1RPH3"/>
<dbReference type="EMBL" id="JAJAGQ010000003">
    <property type="protein sequence ID" value="KAJ8567222.1"/>
    <property type="molecule type" value="Genomic_DNA"/>
</dbReference>
<comment type="caution">
    <text evidence="1">The sequence shown here is derived from an EMBL/GenBank/DDBJ whole genome shotgun (WGS) entry which is preliminary data.</text>
</comment>
<reference evidence="2" key="1">
    <citation type="journal article" date="2023" name="Proc. Natl. Acad. Sci. U.S.A.">
        <title>Genomic and structural basis for evolution of tropane alkaloid biosynthesis.</title>
        <authorList>
            <person name="Wanga Y.-J."/>
            <person name="Taina T."/>
            <person name="Yua J.-Y."/>
            <person name="Lia J."/>
            <person name="Xua B."/>
            <person name="Chenc J."/>
            <person name="D'Auriad J.C."/>
            <person name="Huanga J.-P."/>
            <person name="Huanga S.-X."/>
        </authorList>
    </citation>
    <scope>NUCLEOTIDE SEQUENCE [LARGE SCALE GENOMIC DNA]</scope>
    <source>
        <strain evidence="2">cv. KIB-2019</strain>
    </source>
</reference>